<proteinExistence type="predicted"/>
<dbReference type="OrthoDB" id="9781630at2"/>
<dbReference type="CDD" id="cd07377">
    <property type="entry name" value="WHTH_GntR"/>
    <property type="match status" value="1"/>
</dbReference>
<name>A0A430AET9_9ENTE</name>
<dbReference type="RefSeq" id="WP_126827003.1">
    <property type="nucleotide sequence ID" value="NZ_JBHLWU010000004.1"/>
</dbReference>
<dbReference type="PANTHER" id="PTHR43537">
    <property type="entry name" value="TRANSCRIPTIONAL REGULATOR, GNTR FAMILY"/>
    <property type="match status" value="1"/>
</dbReference>
<dbReference type="AlphaFoldDB" id="A0A430AET9"/>
<evidence type="ECO:0000259" key="4">
    <source>
        <dbReference type="PROSITE" id="PS50949"/>
    </source>
</evidence>
<reference evidence="5 6" key="1">
    <citation type="submission" date="2017-05" db="EMBL/GenBank/DDBJ databases">
        <title>Vagococcus spp. assemblies.</title>
        <authorList>
            <person name="Gulvik C.A."/>
        </authorList>
    </citation>
    <scope>NUCLEOTIDE SEQUENCE [LARGE SCALE GENOMIC DNA]</scope>
    <source>
        <strain evidence="5 6">DSM 24756</strain>
    </source>
</reference>
<dbReference type="GO" id="GO:0003700">
    <property type="term" value="F:DNA-binding transcription factor activity"/>
    <property type="evidence" value="ECO:0007669"/>
    <property type="project" value="InterPro"/>
</dbReference>
<feature type="domain" description="HTH gntR-type" evidence="4">
    <location>
        <begin position="5"/>
        <end position="72"/>
    </location>
</feature>
<dbReference type="GO" id="GO:0003677">
    <property type="term" value="F:DNA binding"/>
    <property type="evidence" value="ECO:0007669"/>
    <property type="project" value="UniProtKB-KW"/>
</dbReference>
<dbReference type="PANTHER" id="PTHR43537:SF45">
    <property type="entry name" value="GNTR FAMILY REGULATORY PROTEIN"/>
    <property type="match status" value="1"/>
</dbReference>
<evidence type="ECO:0000256" key="2">
    <source>
        <dbReference type="ARBA" id="ARBA00023125"/>
    </source>
</evidence>
<evidence type="ECO:0000313" key="6">
    <source>
        <dbReference type="Proteomes" id="UP000288669"/>
    </source>
</evidence>
<gene>
    <name evidence="5" type="ORF">CBF30_11570</name>
</gene>
<dbReference type="Pfam" id="PF00392">
    <property type="entry name" value="GntR"/>
    <property type="match status" value="1"/>
</dbReference>
<accession>A0A430AET9</accession>
<evidence type="ECO:0000313" key="5">
    <source>
        <dbReference type="EMBL" id="RSU05943.1"/>
    </source>
</evidence>
<dbReference type="SUPFAM" id="SSF46785">
    <property type="entry name" value="Winged helix' DNA-binding domain"/>
    <property type="match status" value="1"/>
</dbReference>
<keyword evidence="2" id="KW-0238">DNA-binding</keyword>
<protein>
    <recommendedName>
        <fullName evidence="4">HTH gntR-type domain-containing protein</fullName>
    </recommendedName>
</protein>
<sequence length="215" mass="25795">MVRKNTAEIKAYDYIRDKIISGEWPPMKKIVEQEISDTLKISRSPIRSAIHQLVDEKYLKNVPYKGALVAQRKLTKKEYVDRLQVVELLIGNYIFQVESKYYVLPYDYLYDIVAQLEQEWQTTRNNDMLVRLEKLFAKYFFKSNPNHYYYTLALQLVSEVLEIEFRDKFGEIFFHKILISSLRSVLTFCKKQEYAEARKEVRIMMNNIMLEIVEY</sequence>
<organism evidence="5 6">
    <name type="scientific">Vagococcus entomophilus</name>
    <dbReference type="NCBI Taxonomy" id="1160095"/>
    <lineage>
        <taxon>Bacteria</taxon>
        <taxon>Bacillati</taxon>
        <taxon>Bacillota</taxon>
        <taxon>Bacilli</taxon>
        <taxon>Lactobacillales</taxon>
        <taxon>Enterococcaceae</taxon>
        <taxon>Vagococcus</taxon>
    </lineage>
</organism>
<keyword evidence="6" id="KW-1185">Reference proteome</keyword>
<keyword evidence="1" id="KW-0805">Transcription regulation</keyword>
<evidence type="ECO:0000256" key="1">
    <source>
        <dbReference type="ARBA" id="ARBA00023015"/>
    </source>
</evidence>
<keyword evidence="3" id="KW-0804">Transcription</keyword>
<dbReference type="EMBL" id="NGJZ01000005">
    <property type="protein sequence ID" value="RSU05943.1"/>
    <property type="molecule type" value="Genomic_DNA"/>
</dbReference>
<dbReference type="Proteomes" id="UP000288669">
    <property type="component" value="Unassembled WGS sequence"/>
</dbReference>
<dbReference type="InterPro" id="IPR036388">
    <property type="entry name" value="WH-like_DNA-bd_sf"/>
</dbReference>
<evidence type="ECO:0000256" key="3">
    <source>
        <dbReference type="ARBA" id="ARBA00023163"/>
    </source>
</evidence>
<dbReference type="PROSITE" id="PS50949">
    <property type="entry name" value="HTH_GNTR"/>
    <property type="match status" value="1"/>
</dbReference>
<dbReference type="InterPro" id="IPR036390">
    <property type="entry name" value="WH_DNA-bd_sf"/>
</dbReference>
<comment type="caution">
    <text evidence="5">The sequence shown here is derived from an EMBL/GenBank/DDBJ whole genome shotgun (WGS) entry which is preliminary data.</text>
</comment>
<dbReference type="Gene3D" id="1.10.10.10">
    <property type="entry name" value="Winged helix-like DNA-binding domain superfamily/Winged helix DNA-binding domain"/>
    <property type="match status" value="1"/>
</dbReference>
<dbReference type="InterPro" id="IPR000524">
    <property type="entry name" value="Tscrpt_reg_HTH_GntR"/>
</dbReference>
<dbReference type="SMART" id="SM00345">
    <property type="entry name" value="HTH_GNTR"/>
    <property type="match status" value="1"/>
</dbReference>